<feature type="compositionally biased region" description="Low complexity" evidence="1">
    <location>
        <begin position="35"/>
        <end position="57"/>
    </location>
</feature>
<proteinExistence type="predicted"/>
<sequence>MDNLFAVFSSAHPSTISIKSDENTAEPEDQGNKESLVAPSSPLSSTSNSTLDSTSKSQEAPLQIFQLRKQDQTTPKLSVPTLPLEMTSAAAKNSAVSSIVARLNSRKERHSVASIKLLSPRGAKGVTGELVHEWTRKYSLNTPLETRPSVKQASPSAALLQEEVFVSEITAKRIRQLSMLQEAAEKSTTLARSTQNLFLSF</sequence>
<feature type="region of interest" description="Disordered" evidence="1">
    <location>
        <begin position="16"/>
        <end position="58"/>
    </location>
</feature>
<protein>
    <submittedName>
        <fullName evidence="2">Uncharacterized protein</fullName>
    </submittedName>
</protein>
<keyword evidence="3" id="KW-1185">Reference proteome</keyword>
<accession>A0ABD2Q681</accession>
<evidence type="ECO:0000313" key="2">
    <source>
        <dbReference type="EMBL" id="KAL3315080.1"/>
    </source>
</evidence>
<gene>
    <name evidence="2" type="ORF">Ciccas_006293</name>
</gene>
<dbReference type="EMBL" id="JBJKFK010000833">
    <property type="protein sequence ID" value="KAL3315080.1"/>
    <property type="molecule type" value="Genomic_DNA"/>
</dbReference>
<dbReference type="AlphaFoldDB" id="A0ABD2Q681"/>
<organism evidence="2 3">
    <name type="scientific">Cichlidogyrus casuarinus</name>
    <dbReference type="NCBI Taxonomy" id="1844966"/>
    <lineage>
        <taxon>Eukaryota</taxon>
        <taxon>Metazoa</taxon>
        <taxon>Spiralia</taxon>
        <taxon>Lophotrochozoa</taxon>
        <taxon>Platyhelminthes</taxon>
        <taxon>Monogenea</taxon>
        <taxon>Monopisthocotylea</taxon>
        <taxon>Dactylogyridea</taxon>
        <taxon>Ancyrocephalidae</taxon>
        <taxon>Cichlidogyrus</taxon>
    </lineage>
</organism>
<dbReference type="Proteomes" id="UP001626550">
    <property type="component" value="Unassembled WGS sequence"/>
</dbReference>
<evidence type="ECO:0000256" key="1">
    <source>
        <dbReference type="SAM" id="MobiDB-lite"/>
    </source>
</evidence>
<name>A0ABD2Q681_9PLAT</name>
<reference evidence="2 3" key="1">
    <citation type="submission" date="2024-11" db="EMBL/GenBank/DDBJ databases">
        <title>Adaptive evolution of stress response genes in parasites aligns with host niche diversity.</title>
        <authorList>
            <person name="Hahn C."/>
            <person name="Resl P."/>
        </authorList>
    </citation>
    <scope>NUCLEOTIDE SEQUENCE [LARGE SCALE GENOMIC DNA]</scope>
    <source>
        <strain evidence="2">EGGRZ-B1_66</strain>
        <tissue evidence="2">Body</tissue>
    </source>
</reference>
<evidence type="ECO:0000313" key="3">
    <source>
        <dbReference type="Proteomes" id="UP001626550"/>
    </source>
</evidence>
<comment type="caution">
    <text evidence="2">The sequence shown here is derived from an EMBL/GenBank/DDBJ whole genome shotgun (WGS) entry which is preliminary data.</text>
</comment>